<evidence type="ECO:0000259" key="12">
    <source>
        <dbReference type="Pfam" id="PF14683"/>
    </source>
</evidence>
<feature type="signal peptide" evidence="10">
    <location>
        <begin position="1"/>
        <end position="37"/>
    </location>
</feature>
<comment type="catalytic activity">
    <reaction evidence="1">
        <text>Endotype eliminative cleavage of L-alpha-rhamnopyranosyl-(1-&gt;4)-alpha-D-galactopyranosyluronic acid bonds of rhamnogalacturonan I domains in ramified hairy regions of pectin leaving L-rhamnopyranose at the reducing end and 4-deoxy-4,5-unsaturated D-galactopyranosyluronic acid at the non-reducing end.</text>
        <dbReference type="EC" id="4.2.2.23"/>
    </reaction>
</comment>
<evidence type="ECO:0000256" key="4">
    <source>
        <dbReference type="ARBA" id="ARBA00012437"/>
    </source>
</evidence>
<dbReference type="GO" id="GO:0030246">
    <property type="term" value="F:carbohydrate binding"/>
    <property type="evidence" value="ECO:0007669"/>
    <property type="project" value="InterPro"/>
</dbReference>
<accession>A0A5N8VGW4</accession>
<dbReference type="InterPro" id="IPR008979">
    <property type="entry name" value="Galactose-bd-like_sf"/>
</dbReference>
<evidence type="ECO:0000256" key="3">
    <source>
        <dbReference type="ARBA" id="ARBA00010418"/>
    </source>
</evidence>
<comment type="subcellular location">
    <subcellularLocation>
        <location evidence="2">Secreted</location>
    </subcellularLocation>
</comment>
<name>A0A5N8VGW4_9ACTN</name>
<dbReference type="Pfam" id="PF09284">
    <property type="entry name" value="RhgB_N"/>
    <property type="match status" value="1"/>
</dbReference>
<comment type="caution">
    <text evidence="14">The sequence shown here is derived from an EMBL/GenBank/DDBJ whole genome shotgun (WGS) entry which is preliminary data.</text>
</comment>
<feature type="domain" description="Rhamnogalacturonan lyase" evidence="12">
    <location>
        <begin position="388"/>
        <end position="557"/>
    </location>
</feature>
<comment type="similarity">
    <text evidence="3">Belongs to the polysaccharide lyase 4 family.</text>
</comment>
<keyword evidence="7" id="KW-1015">Disulfide bond</keyword>
<dbReference type="Gene3D" id="2.70.98.10">
    <property type="match status" value="1"/>
</dbReference>
<evidence type="ECO:0000256" key="6">
    <source>
        <dbReference type="ARBA" id="ARBA00022729"/>
    </source>
</evidence>
<feature type="domain" description="Rhamnogalacturonan lyase" evidence="13">
    <location>
        <begin position="296"/>
        <end position="371"/>
    </location>
</feature>
<organism evidence="14 15">
    <name type="scientific">Streptomyces adustus</name>
    <dbReference type="NCBI Taxonomy" id="1609272"/>
    <lineage>
        <taxon>Bacteria</taxon>
        <taxon>Bacillati</taxon>
        <taxon>Actinomycetota</taxon>
        <taxon>Actinomycetes</taxon>
        <taxon>Kitasatosporales</taxon>
        <taxon>Streptomycetaceae</taxon>
        <taxon>Streptomyces</taxon>
    </lineage>
</organism>
<dbReference type="EC" id="4.2.2.23" evidence="4"/>
<evidence type="ECO:0000313" key="15">
    <source>
        <dbReference type="Proteomes" id="UP000325849"/>
    </source>
</evidence>
<evidence type="ECO:0000259" key="13">
    <source>
        <dbReference type="Pfam" id="PF14686"/>
    </source>
</evidence>
<proteinExistence type="inferred from homology"/>
<keyword evidence="15" id="KW-1185">Reference proteome</keyword>
<evidence type="ECO:0000256" key="9">
    <source>
        <dbReference type="ARBA" id="ARBA00023316"/>
    </source>
</evidence>
<reference evidence="14 15" key="1">
    <citation type="submission" date="2019-07" db="EMBL/GenBank/DDBJ databases">
        <title>New species of Amycolatopsis and Streptomyces.</title>
        <authorList>
            <person name="Duangmal K."/>
            <person name="Teo W.F.A."/>
            <person name="Lipun K."/>
        </authorList>
    </citation>
    <scope>NUCLEOTIDE SEQUENCE [LARGE SCALE GENOMIC DNA]</scope>
    <source>
        <strain evidence="14 15">NBRC 109810</strain>
    </source>
</reference>
<dbReference type="InterPro" id="IPR016590">
    <property type="entry name" value="Rhamnogalacturonase_B"/>
</dbReference>
<dbReference type="PROSITE" id="PS51318">
    <property type="entry name" value="TAT"/>
    <property type="match status" value="1"/>
</dbReference>
<evidence type="ECO:0000256" key="2">
    <source>
        <dbReference type="ARBA" id="ARBA00004613"/>
    </source>
</evidence>
<dbReference type="GO" id="GO:0005576">
    <property type="term" value="C:extracellular region"/>
    <property type="evidence" value="ECO:0007669"/>
    <property type="project" value="UniProtKB-SubCell"/>
</dbReference>
<keyword evidence="9" id="KW-0961">Cell wall biogenesis/degradation</keyword>
<dbReference type="PANTHER" id="PTHR36574:SF1">
    <property type="entry name" value="RHAMNOGALACTURONATE LYASE-RELATED"/>
    <property type="match status" value="1"/>
</dbReference>
<dbReference type="InterPro" id="IPR029411">
    <property type="entry name" value="RG-lyase_III"/>
</dbReference>
<feature type="domain" description="Rhamnogalacturonase B N-terminal" evidence="11">
    <location>
        <begin position="40"/>
        <end position="289"/>
    </location>
</feature>
<feature type="chain" id="PRO_5024952841" description="rhamnogalacturonan endolyase" evidence="10">
    <location>
        <begin position="38"/>
        <end position="559"/>
    </location>
</feature>
<sequence>MSGSPNGSLGRRTFVLGTAAAAGSAALAGPLAGTASAAGFGWSDDGSNYVVDTGASLVFKVSKTNGDLTSLVYKGTEYQGYGGKNSHVESGLGTSTVGIAQSGTTILISVTYGTLKHYYAARSGENNVYVWTNKADSSVTATRYIVRVKAGLFLNDEPDSYTYAPTVIESADVFAKSDGQTRAKHYSKLRVMDYSYIGWTTGSVGLWIVRSNHEKASGGPFYRSLLRHQSTDGGGLYEILYYGENQTESERFGLQGPYVIAFTDGGAPSSSLYPGTLTTSWADSLGISGYVSASGRGRVAGVGITGRNTAYAYTVGLAGSAAQYWGSARSSDGYFSIAGVLPGSYTLTVFKGELAVYTTSVTVTAGGTTTLNTIAIPSSNDPSNASAIWRIGDWTGSPSGFKNADLMTYAHPSDVRAAAWTGNVVIGSGTETSAFPCYLWKDVNSGIIVYFKLTAAQAAAAHTLRIGVTTAYANGRPQVVVNDTWTSAVPSPPTQPSTRSLTVGSYRGNNYTFTYSVPASAWLTDTSAYNTLRIYVASGSGTTSYLSAGTSVDAIDLLA</sequence>
<evidence type="ECO:0000256" key="7">
    <source>
        <dbReference type="ARBA" id="ARBA00023157"/>
    </source>
</evidence>
<dbReference type="InterPro" id="IPR011013">
    <property type="entry name" value="Gal_mutarotase_sf_dom"/>
</dbReference>
<dbReference type="InterPro" id="IPR013784">
    <property type="entry name" value="Carb-bd-like_fold"/>
</dbReference>
<evidence type="ECO:0000256" key="10">
    <source>
        <dbReference type="SAM" id="SignalP"/>
    </source>
</evidence>
<dbReference type="InterPro" id="IPR014718">
    <property type="entry name" value="GH-type_carb-bd"/>
</dbReference>
<keyword evidence="6 10" id="KW-0732">Signal</keyword>
<protein>
    <recommendedName>
        <fullName evidence="4">rhamnogalacturonan endolyase</fullName>
        <ecNumber evidence="4">4.2.2.23</ecNumber>
    </recommendedName>
</protein>
<dbReference type="SUPFAM" id="SSF49785">
    <property type="entry name" value="Galactose-binding domain-like"/>
    <property type="match status" value="1"/>
</dbReference>
<dbReference type="Gene3D" id="2.60.120.260">
    <property type="entry name" value="Galactose-binding domain-like"/>
    <property type="match status" value="1"/>
</dbReference>
<dbReference type="GO" id="GO:0045490">
    <property type="term" value="P:pectin catabolic process"/>
    <property type="evidence" value="ECO:0007669"/>
    <property type="project" value="TreeGrafter"/>
</dbReference>
<dbReference type="InterPro" id="IPR015364">
    <property type="entry name" value="RhgB_N"/>
</dbReference>
<dbReference type="InterPro" id="IPR029413">
    <property type="entry name" value="RG-lyase_II"/>
</dbReference>
<evidence type="ECO:0000256" key="8">
    <source>
        <dbReference type="ARBA" id="ARBA00023239"/>
    </source>
</evidence>
<dbReference type="OrthoDB" id="7169863at2"/>
<dbReference type="SUPFAM" id="SSF74650">
    <property type="entry name" value="Galactose mutarotase-like"/>
    <property type="match status" value="1"/>
</dbReference>
<dbReference type="PANTHER" id="PTHR36574">
    <property type="entry name" value="RHAMNOGALACTURONATE LYASE-RELATED"/>
    <property type="match status" value="1"/>
</dbReference>
<dbReference type="InterPro" id="IPR006311">
    <property type="entry name" value="TAT_signal"/>
</dbReference>
<dbReference type="AlphaFoldDB" id="A0A5N8VGW4"/>
<evidence type="ECO:0000256" key="5">
    <source>
        <dbReference type="ARBA" id="ARBA00022525"/>
    </source>
</evidence>
<dbReference type="Proteomes" id="UP000325849">
    <property type="component" value="Unassembled WGS sequence"/>
</dbReference>
<dbReference type="EMBL" id="VJZD01000114">
    <property type="protein sequence ID" value="MPY34477.1"/>
    <property type="molecule type" value="Genomic_DNA"/>
</dbReference>
<gene>
    <name evidence="14" type="ORF">FNH09_25510</name>
</gene>
<evidence type="ECO:0000259" key="11">
    <source>
        <dbReference type="Pfam" id="PF09284"/>
    </source>
</evidence>
<keyword evidence="8" id="KW-0456">Lyase</keyword>
<dbReference type="GO" id="GO:0071555">
    <property type="term" value="P:cell wall organization"/>
    <property type="evidence" value="ECO:0007669"/>
    <property type="project" value="UniProtKB-KW"/>
</dbReference>
<dbReference type="Pfam" id="PF14686">
    <property type="entry name" value="fn3_3"/>
    <property type="match status" value="1"/>
</dbReference>
<dbReference type="GO" id="GO:0102210">
    <property type="term" value="F:rhamnogalacturonan endolyase activity"/>
    <property type="evidence" value="ECO:0007669"/>
    <property type="project" value="UniProtKB-EC"/>
</dbReference>
<dbReference type="Gene3D" id="2.60.40.1120">
    <property type="entry name" value="Carboxypeptidase-like, regulatory domain"/>
    <property type="match status" value="1"/>
</dbReference>
<dbReference type="Pfam" id="PF14683">
    <property type="entry name" value="CBM-like"/>
    <property type="match status" value="1"/>
</dbReference>
<evidence type="ECO:0000256" key="1">
    <source>
        <dbReference type="ARBA" id="ARBA00001324"/>
    </source>
</evidence>
<evidence type="ECO:0000313" key="14">
    <source>
        <dbReference type="EMBL" id="MPY34477.1"/>
    </source>
</evidence>
<dbReference type="SUPFAM" id="SSF49452">
    <property type="entry name" value="Starch-binding domain-like"/>
    <property type="match status" value="1"/>
</dbReference>
<keyword evidence="5" id="KW-0964">Secreted</keyword>
<dbReference type="RefSeq" id="WP_152891956.1">
    <property type="nucleotide sequence ID" value="NZ_VJZD01000114.1"/>
</dbReference>
<dbReference type="CDD" id="cd10317">
    <property type="entry name" value="RGL4_C"/>
    <property type="match status" value="1"/>
</dbReference>